<sequence>MNNNENLVEVKNLKKYFKVGKNATLKAVDDVTFNIRKGETLGLVGESGCGKTTCGRTVLGLYDATGGEVLFEGVDIHSLKGKEKREFTKHAQIIFQDPYASLDPRMTVGDIIAEGIDIHGLYTGQERTDKIYKLLELVGLNKEHASRFPHEFSGGQRQRIGIARALAVEPKFIVCDEPISALDVSIQAQVVNLLIDLQRKFDLTYLFIAHDLSMVKHISDRVGVMYLGNMVELADSGKLYAKPLHPYTQALLSAIPLPDPEAEKSRNRIMLEGEVPSPINPKPGCRFVARCKYATEKCSKERPELIEVEDGHYVACHLVKPSKED</sequence>
<protein>
    <submittedName>
        <fullName evidence="6">Peptide ABC transporter ATP-binding protein</fullName>
    </submittedName>
</protein>
<dbReference type="InterPro" id="IPR003593">
    <property type="entry name" value="AAA+_ATPase"/>
</dbReference>
<dbReference type="EMBL" id="JDRX01000001">
    <property type="protein sequence ID" value="KGN03552.1"/>
    <property type="molecule type" value="Genomic_DNA"/>
</dbReference>
<proteinExistence type="inferred from homology"/>
<name>A0AA88ZRX2_CLONO</name>
<keyword evidence="4 6" id="KW-0067">ATP-binding</keyword>
<dbReference type="Gene3D" id="3.40.50.300">
    <property type="entry name" value="P-loop containing nucleotide triphosphate hydrolases"/>
    <property type="match status" value="1"/>
</dbReference>
<dbReference type="Pfam" id="PF00005">
    <property type="entry name" value="ABC_tran"/>
    <property type="match status" value="1"/>
</dbReference>
<dbReference type="GO" id="GO:0016887">
    <property type="term" value="F:ATP hydrolysis activity"/>
    <property type="evidence" value="ECO:0007669"/>
    <property type="project" value="InterPro"/>
</dbReference>
<dbReference type="InterPro" id="IPR017871">
    <property type="entry name" value="ABC_transporter-like_CS"/>
</dbReference>
<dbReference type="SUPFAM" id="SSF52540">
    <property type="entry name" value="P-loop containing nucleoside triphosphate hydrolases"/>
    <property type="match status" value="1"/>
</dbReference>
<dbReference type="FunFam" id="3.40.50.300:FF:000016">
    <property type="entry name" value="Oligopeptide ABC transporter ATP-binding component"/>
    <property type="match status" value="1"/>
</dbReference>
<keyword evidence="2" id="KW-0813">Transport</keyword>
<dbReference type="Proteomes" id="UP000030016">
    <property type="component" value="Unassembled WGS sequence"/>
</dbReference>
<evidence type="ECO:0000259" key="5">
    <source>
        <dbReference type="PROSITE" id="PS50893"/>
    </source>
</evidence>
<dbReference type="NCBIfam" id="TIGR01727">
    <property type="entry name" value="oligo_HPY"/>
    <property type="match status" value="1"/>
</dbReference>
<comment type="similarity">
    <text evidence="1">Belongs to the ABC transporter superfamily.</text>
</comment>
<evidence type="ECO:0000256" key="3">
    <source>
        <dbReference type="ARBA" id="ARBA00022741"/>
    </source>
</evidence>
<dbReference type="GO" id="GO:0015833">
    <property type="term" value="P:peptide transport"/>
    <property type="evidence" value="ECO:0007669"/>
    <property type="project" value="InterPro"/>
</dbReference>
<evidence type="ECO:0000256" key="4">
    <source>
        <dbReference type="ARBA" id="ARBA00022840"/>
    </source>
</evidence>
<dbReference type="PANTHER" id="PTHR43776:SF7">
    <property type="entry name" value="D,D-DIPEPTIDE TRANSPORT ATP-BINDING PROTEIN DDPF-RELATED"/>
    <property type="match status" value="1"/>
</dbReference>
<evidence type="ECO:0000256" key="2">
    <source>
        <dbReference type="ARBA" id="ARBA00022448"/>
    </source>
</evidence>
<comment type="caution">
    <text evidence="6">The sequence shown here is derived from an EMBL/GenBank/DDBJ whole genome shotgun (WGS) entry which is preliminary data.</text>
</comment>
<dbReference type="AlphaFoldDB" id="A0AA88ZRX2"/>
<evidence type="ECO:0000313" key="6">
    <source>
        <dbReference type="EMBL" id="KGN03552.1"/>
    </source>
</evidence>
<dbReference type="Pfam" id="PF08352">
    <property type="entry name" value="oligo_HPY"/>
    <property type="match status" value="1"/>
</dbReference>
<dbReference type="GO" id="GO:0005524">
    <property type="term" value="F:ATP binding"/>
    <property type="evidence" value="ECO:0007669"/>
    <property type="project" value="UniProtKB-KW"/>
</dbReference>
<reference evidence="6 7" key="1">
    <citation type="submission" date="2014-01" db="EMBL/GenBank/DDBJ databases">
        <title>Plasmidome dynamics in the species complex Clostridium novyi sensu lato converts strains of independent lineages into distinctly different pathogens.</title>
        <authorList>
            <person name="Skarin H."/>
            <person name="Segerman B."/>
        </authorList>
    </citation>
    <scope>NUCLEOTIDE SEQUENCE [LARGE SCALE GENOMIC DNA]</scope>
    <source>
        <strain evidence="6 7">4570</strain>
    </source>
</reference>
<dbReference type="PANTHER" id="PTHR43776">
    <property type="entry name" value="TRANSPORT ATP-BINDING PROTEIN"/>
    <property type="match status" value="1"/>
</dbReference>
<dbReference type="SMART" id="SM00382">
    <property type="entry name" value="AAA"/>
    <property type="match status" value="1"/>
</dbReference>
<evidence type="ECO:0000256" key="1">
    <source>
        <dbReference type="ARBA" id="ARBA00005417"/>
    </source>
</evidence>
<accession>A0AA88ZRX2</accession>
<dbReference type="CDD" id="cd03257">
    <property type="entry name" value="ABC_NikE_OppD_transporters"/>
    <property type="match status" value="1"/>
</dbReference>
<dbReference type="GO" id="GO:0055085">
    <property type="term" value="P:transmembrane transport"/>
    <property type="evidence" value="ECO:0007669"/>
    <property type="project" value="UniProtKB-ARBA"/>
</dbReference>
<dbReference type="InterPro" id="IPR027417">
    <property type="entry name" value="P-loop_NTPase"/>
</dbReference>
<keyword evidence="3" id="KW-0547">Nucleotide-binding</keyword>
<dbReference type="InterPro" id="IPR003439">
    <property type="entry name" value="ABC_transporter-like_ATP-bd"/>
</dbReference>
<gene>
    <name evidence="6" type="ORF">Z969_00900</name>
</gene>
<organism evidence="6 7">
    <name type="scientific">Clostridium novyi A str. 4570</name>
    <dbReference type="NCBI Taxonomy" id="1444290"/>
    <lineage>
        <taxon>Bacteria</taxon>
        <taxon>Bacillati</taxon>
        <taxon>Bacillota</taxon>
        <taxon>Clostridia</taxon>
        <taxon>Eubacteriales</taxon>
        <taxon>Clostridiaceae</taxon>
        <taxon>Clostridium</taxon>
    </lineage>
</organism>
<dbReference type="RefSeq" id="WP_039248078.1">
    <property type="nucleotide sequence ID" value="NZ_JDRX01000001.1"/>
</dbReference>
<dbReference type="PROSITE" id="PS50893">
    <property type="entry name" value="ABC_TRANSPORTER_2"/>
    <property type="match status" value="1"/>
</dbReference>
<dbReference type="PROSITE" id="PS00211">
    <property type="entry name" value="ABC_TRANSPORTER_1"/>
    <property type="match status" value="1"/>
</dbReference>
<evidence type="ECO:0000313" key="7">
    <source>
        <dbReference type="Proteomes" id="UP000030016"/>
    </source>
</evidence>
<dbReference type="InterPro" id="IPR050319">
    <property type="entry name" value="ABC_transp_ATP-bind"/>
</dbReference>
<feature type="domain" description="ABC transporter" evidence="5">
    <location>
        <begin position="8"/>
        <end position="252"/>
    </location>
</feature>
<dbReference type="InterPro" id="IPR013563">
    <property type="entry name" value="Oligopep_ABC_C"/>
</dbReference>